<dbReference type="EC" id="2.1.1.37" evidence="1"/>
<keyword evidence="2 6" id="KW-0489">Methyltransferase</keyword>
<comment type="caution">
    <text evidence="7">The sequence shown here is derived from an EMBL/GenBank/DDBJ whole genome shotgun (WGS) entry which is preliminary data.</text>
</comment>
<protein>
    <recommendedName>
        <fullName evidence="1">DNA (cytosine-5-)-methyltransferase</fullName>
        <ecNumber evidence="1">2.1.1.37</ecNumber>
    </recommendedName>
</protein>
<evidence type="ECO:0000256" key="6">
    <source>
        <dbReference type="PROSITE-ProRule" id="PRU01016"/>
    </source>
</evidence>
<dbReference type="InterPro" id="IPR001525">
    <property type="entry name" value="C5_MeTfrase"/>
</dbReference>
<keyword evidence="4 6" id="KW-0949">S-adenosyl-L-methionine</keyword>
<organism evidence="7 8">
    <name type="scientific">Nocardia aobensis</name>
    <dbReference type="NCBI Taxonomy" id="257277"/>
    <lineage>
        <taxon>Bacteria</taxon>
        <taxon>Bacillati</taxon>
        <taxon>Actinomycetota</taxon>
        <taxon>Actinomycetes</taxon>
        <taxon>Mycobacteriales</taxon>
        <taxon>Nocardiaceae</taxon>
        <taxon>Nocardia</taxon>
    </lineage>
</organism>
<dbReference type="InterPro" id="IPR050390">
    <property type="entry name" value="C5-Methyltransferase"/>
</dbReference>
<reference evidence="7 8" key="1">
    <citation type="submission" date="2024-10" db="EMBL/GenBank/DDBJ databases">
        <title>The Natural Products Discovery Center: Release of the First 8490 Sequenced Strains for Exploring Actinobacteria Biosynthetic Diversity.</title>
        <authorList>
            <person name="Kalkreuter E."/>
            <person name="Kautsar S.A."/>
            <person name="Yang D."/>
            <person name="Bader C.D."/>
            <person name="Teijaro C.N."/>
            <person name="Fluegel L."/>
            <person name="Davis C.M."/>
            <person name="Simpson J.R."/>
            <person name="Lauterbach L."/>
            <person name="Steele A.D."/>
            <person name="Gui C."/>
            <person name="Meng S."/>
            <person name="Li G."/>
            <person name="Viehrig K."/>
            <person name="Ye F."/>
            <person name="Su P."/>
            <person name="Kiefer A.F."/>
            <person name="Nichols A."/>
            <person name="Cepeda A.J."/>
            <person name="Yan W."/>
            <person name="Fan B."/>
            <person name="Jiang Y."/>
            <person name="Adhikari A."/>
            <person name="Zheng C.-J."/>
            <person name="Schuster L."/>
            <person name="Cowan T.M."/>
            <person name="Smanski M.J."/>
            <person name="Chevrette M.G."/>
            <person name="De Carvalho L.P.S."/>
            <person name="Shen B."/>
        </authorList>
    </citation>
    <scope>NUCLEOTIDE SEQUENCE [LARGE SCALE GENOMIC DNA]</scope>
    <source>
        <strain evidence="7 8">NPDC004119</strain>
    </source>
</reference>
<dbReference type="Proteomes" id="UP001601442">
    <property type="component" value="Unassembled WGS sequence"/>
</dbReference>
<comment type="caution">
    <text evidence="6">Lacks conserved residue(s) required for the propagation of feature annotation.</text>
</comment>
<evidence type="ECO:0000313" key="8">
    <source>
        <dbReference type="Proteomes" id="UP001601442"/>
    </source>
</evidence>
<evidence type="ECO:0000256" key="1">
    <source>
        <dbReference type="ARBA" id="ARBA00011975"/>
    </source>
</evidence>
<dbReference type="GO" id="GO:0003886">
    <property type="term" value="F:DNA (cytosine-5-)-methyltransferase activity"/>
    <property type="evidence" value="ECO:0007669"/>
    <property type="project" value="UniProtKB-EC"/>
</dbReference>
<evidence type="ECO:0000256" key="2">
    <source>
        <dbReference type="ARBA" id="ARBA00022603"/>
    </source>
</evidence>
<accession>A0ABW6NY27</accession>
<dbReference type="EMBL" id="JBIAMT010000001">
    <property type="protein sequence ID" value="MFF0496077.1"/>
    <property type="molecule type" value="Genomic_DNA"/>
</dbReference>
<dbReference type="RefSeq" id="WP_387390741.1">
    <property type="nucleotide sequence ID" value="NZ_JBIAMT010000001.1"/>
</dbReference>
<dbReference type="Gene3D" id="3.90.120.10">
    <property type="entry name" value="DNA Methylase, subunit A, domain 2"/>
    <property type="match status" value="1"/>
</dbReference>
<keyword evidence="5" id="KW-0680">Restriction system</keyword>
<keyword evidence="3 6" id="KW-0808">Transferase</keyword>
<evidence type="ECO:0000256" key="4">
    <source>
        <dbReference type="ARBA" id="ARBA00022691"/>
    </source>
</evidence>
<evidence type="ECO:0000256" key="5">
    <source>
        <dbReference type="ARBA" id="ARBA00022747"/>
    </source>
</evidence>
<keyword evidence="8" id="KW-1185">Reference proteome</keyword>
<dbReference type="PROSITE" id="PS51679">
    <property type="entry name" value="SAM_MT_C5"/>
    <property type="match status" value="1"/>
</dbReference>
<dbReference type="PANTHER" id="PTHR10629">
    <property type="entry name" value="CYTOSINE-SPECIFIC METHYLTRANSFERASE"/>
    <property type="match status" value="1"/>
</dbReference>
<dbReference type="PANTHER" id="PTHR10629:SF52">
    <property type="entry name" value="DNA (CYTOSINE-5)-METHYLTRANSFERASE 1"/>
    <property type="match status" value="1"/>
</dbReference>
<dbReference type="PRINTS" id="PR00105">
    <property type="entry name" value="C5METTRFRASE"/>
</dbReference>
<sequence length="330" mass="35663">MKDVGQRLRSLEVCAGAGGMALGLEQAGFDPVALVDNRSVACATLRANRPKWVVVERDLLTIDPQTDLPLDGDLDLLSAGLPRVRSSATASRTRGDNLELELLETVGRWVGKLRPRAVLLENVPDLVSRSGYAESRSYVEKYLDAAGYQFSWRVVNACYFGVPQHRELGILVAFRDSGLSEFDAALDAVLPTPHLTVGAVLRTSMAARGWLQANEWATFADRLAPTIVGGSWDRGGADLGPAGSQRAWARLGVEGKSLADVPPAPDFQWNPEFADRKVRLTVGQIAELQAFPGYWQICGQKTARYRQIGNATPPPAAQALGRAVRTGLGC</sequence>
<dbReference type="GO" id="GO:0032259">
    <property type="term" value="P:methylation"/>
    <property type="evidence" value="ECO:0007669"/>
    <property type="project" value="UniProtKB-KW"/>
</dbReference>
<comment type="similarity">
    <text evidence="6">Belongs to the class I-like SAM-binding methyltransferase superfamily. C5-methyltransferase family.</text>
</comment>
<dbReference type="InterPro" id="IPR029063">
    <property type="entry name" value="SAM-dependent_MTases_sf"/>
</dbReference>
<gene>
    <name evidence="7" type="ORF">ACFYU5_06710</name>
</gene>
<evidence type="ECO:0000313" key="7">
    <source>
        <dbReference type="EMBL" id="MFF0496077.1"/>
    </source>
</evidence>
<dbReference type="SUPFAM" id="SSF53335">
    <property type="entry name" value="S-adenosyl-L-methionine-dependent methyltransferases"/>
    <property type="match status" value="1"/>
</dbReference>
<evidence type="ECO:0000256" key="3">
    <source>
        <dbReference type="ARBA" id="ARBA00022679"/>
    </source>
</evidence>
<name>A0ABW6NY27_9NOCA</name>
<proteinExistence type="inferred from homology"/>
<dbReference type="Pfam" id="PF00145">
    <property type="entry name" value="DNA_methylase"/>
    <property type="match status" value="1"/>
</dbReference>
<dbReference type="Gene3D" id="3.40.50.150">
    <property type="entry name" value="Vaccinia Virus protein VP39"/>
    <property type="match status" value="1"/>
</dbReference>